<evidence type="ECO:0000256" key="3">
    <source>
        <dbReference type="ARBA" id="ARBA00022487"/>
    </source>
</evidence>
<evidence type="ECO:0000256" key="4">
    <source>
        <dbReference type="ARBA" id="ARBA00022801"/>
    </source>
</evidence>
<dbReference type="InterPro" id="IPR029058">
    <property type="entry name" value="AB_hydrolase_fold"/>
</dbReference>
<dbReference type="InterPro" id="IPR000073">
    <property type="entry name" value="AB_hydrolase_1"/>
</dbReference>
<dbReference type="AlphaFoldDB" id="A0A2T9YJC1"/>
<dbReference type="Gene3D" id="3.40.50.1820">
    <property type="entry name" value="alpha/beta hydrolase"/>
    <property type="match status" value="1"/>
</dbReference>
<comment type="function">
    <text evidence="6">Demethylates proteins that have been reversibly carboxymethylated.</text>
</comment>
<evidence type="ECO:0000256" key="6">
    <source>
        <dbReference type="PIRNR" id="PIRNR022950"/>
    </source>
</evidence>
<feature type="active site" evidence="7">
    <location>
        <position position="170"/>
    </location>
</feature>
<feature type="active site" evidence="7">
    <location>
        <position position="306"/>
    </location>
</feature>
<keyword evidence="10" id="KW-1185">Reference proteome</keyword>
<reference evidence="9 10" key="1">
    <citation type="journal article" date="2018" name="MBio">
        <title>Comparative Genomics Reveals the Core Gene Toolbox for the Fungus-Insect Symbiosis.</title>
        <authorList>
            <person name="Wang Y."/>
            <person name="Stata M."/>
            <person name="Wang W."/>
            <person name="Stajich J.E."/>
            <person name="White M.M."/>
            <person name="Moncalvo J.M."/>
        </authorList>
    </citation>
    <scope>NUCLEOTIDE SEQUENCE [LARGE SCALE GENOMIC DNA]</scope>
    <source>
        <strain evidence="9 10">AUS-77-4</strain>
    </source>
</reference>
<keyword evidence="4 6" id="KW-0378">Hydrolase</keyword>
<feature type="domain" description="AB hydrolase-1" evidence="8">
    <location>
        <begin position="68"/>
        <end position="315"/>
    </location>
</feature>
<comment type="catalytic activity">
    <reaction evidence="5">
        <text>[phosphatase 2A protein]-C-terminal L-leucine methyl ester + H2O = [phosphatase 2A protein]-C-terminal L-leucine + methanol + H(+)</text>
        <dbReference type="Rhea" id="RHEA:48548"/>
        <dbReference type="Rhea" id="RHEA-COMP:12134"/>
        <dbReference type="Rhea" id="RHEA-COMP:12135"/>
        <dbReference type="ChEBI" id="CHEBI:15377"/>
        <dbReference type="ChEBI" id="CHEBI:15378"/>
        <dbReference type="ChEBI" id="CHEBI:17790"/>
        <dbReference type="ChEBI" id="CHEBI:90516"/>
        <dbReference type="ChEBI" id="CHEBI:90517"/>
        <dbReference type="EC" id="3.1.1.89"/>
    </reaction>
</comment>
<sequence>MNLYEKILKQKFNGDSNIPNTLKQNFQPSSWKGYFEEQRTIEIDDPDSKISFKVYLSGVENNGTIYYFHHGAGLSALSFGVLAKYIYEKDKTSTILCFDGRGHGLTESSDDENLSLERLVLDAKNLFLKLFENTKRQIIFVGHSMGGAVVVNLSLELQQTYKSIGVAVIDVVEETAIQSFFHIESTLLLRPDRFDSLPSAIKYSVKSGATSNVESACVSVPPTLVLVKSDVDGSVETQKEKYVWRTDVMKSRKYWIGWYTDLSKRFLSLKTSKLLVLAGTGRLDKELMIGQMQGKFQLKLFPGCGHNIQEDNPSDLSECIIEFAIRNRPLDINSIRHQKDPK</sequence>
<comment type="similarity">
    <text evidence="1 6">Belongs to the AB hydrolase superfamily.</text>
</comment>
<evidence type="ECO:0000256" key="7">
    <source>
        <dbReference type="PIRSR" id="PIRSR022950-1"/>
    </source>
</evidence>
<feature type="active site" evidence="7">
    <location>
        <position position="144"/>
    </location>
</feature>
<keyword evidence="3 6" id="KW-0719">Serine esterase</keyword>
<evidence type="ECO:0000259" key="8">
    <source>
        <dbReference type="Pfam" id="PF12697"/>
    </source>
</evidence>
<organism evidence="9 10">
    <name type="scientific">Furculomyces boomerangus</name>
    <dbReference type="NCBI Taxonomy" id="61424"/>
    <lineage>
        <taxon>Eukaryota</taxon>
        <taxon>Fungi</taxon>
        <taxon>Fungi incertae sedis</taxon>
        <taxon>Zoopagomycota</taxon>
        <taxon>Kickxellomycotina</taxon>
        <taxon>Harpellomycetes</taxon>
        <taxon>Harpellales</taxon>
        <taxon>Harpellaceae</taxon>
        <taxon>Furculomyces</taxon>
    </lineage>
</organism>
<evidence type="ECO:0000256" key="5">
    <source>
        <dbReference type="ARBA" id="ARBA00049203"/>
    </source>
</evidence>
<dbReference type="Proteomes" id="UP000245699">
    <property type="component" value="Unassembled WGS sequence"/>
</dbReference>
<dbReference type="Pfam" id="PF12697">
    <property type="entry name" value="Abhydrolase_6"/>
    <property type="match status" value="1"/>
</dbReference>
<dbReference type="PANTHER" id="PTHR14189:SF0">
    <property type="entry name" value="PROTEIN PHOSPHATASE METHYLESTERASE 1"/>
    <property type="match status" value="1"/>
</dbReference>
<dbReference type="InterPro" id="IPR016812">
    <property type="entry name" value="PPase_methylesterase_euk"/>
</dbReference>
<dbReference type="STRING" id="61424.A0A2T9YJC1"/>
<dbReference type="EC" id="3.1.1.-" evidence="6"/>
<evidence type="ECO:0000256" key="2">
    <source>
        <dbReference type="ARBA" id="ARBA00020672"/>
    </source>
</evidence>
<evidence type="ECO:0000313" key="9">
    <source>
        <dbReference type="EMBL" id="PVU92436.1"/>
    </source>
</evidence>
<evidence type="ECO:0000313" key="10">
    <source>
        <dbReference type="Proteomes" id="UP000245699"/>
    </source>
</evidence>
<dbReference type="OrthoDB" id="194865at2759"/>
<dbReference type="PIRSF" id="PIRSF022950">
    <property type="entry name" value="PPase_methylesterase_euk"/>
    <property type="match status" value="1"/>
</dbReference>
<evidence type="ECO:0000256" key="1">
    <source>
        <dbReference type="ARBA" id="ARBA00008645"/>
    </source>
</evidence>
<accession>A0A2T9YJC1</accession>
<name>A0A2T9YJC1_9FUNG</name>
<comment type="caution">
    <text evidence="9">The sequence shown here is derived from an EMBL/GenBank/DDBJ whole genome shotgun (WGS) entry which is preliminary data.</text>
</comment>
<gene>
    <name evidence="9" type="ORF">BB559_003712</name>
</gene>
<dbReference type="GO" id="GO:0051723">
    <property type="term" value="F:protein methylesterase activity"/>
    <property type="evidence" value="ECO:0007669"/>
    <property type="project" value="UniProtKB-EC"/>
</dbReference>
<dbReference type="SUPFAM" id="SSF53474">
    <property type="entry name" value="alpha/beta-Hydrolases"/>
    <property type="match status" value="1"/>
</dbReference>
<dbReference type="EMBL" id="MBFT01000367">
    <property type="protein sequence ID" value="PVU92436.1"/>
    <property type="molecule type" value="Genomic_DNA"/>
</dbReference>
<proteinExistence type="inferred from homology"/>
<protein>
    <recommendedName>
        <fullName evidence="2 6">Protein phosphatase methylesterase 1</fullName>
        <shortName evidence="6">PME-1</shortName>
        <ecNumber evidence="6">3.1.1.-</ecNumber>
    </recommendedName>
</protein>
<dbReference type="PANTHER" id="PTHR14189">
    <property type="entry name" value="PROTEIN PHOSPHATASE METHYLESTERASE-1 RELATED"/>
    <property type="match status" value="1"/>
</dbReference>